<protein>
    <recommendedName>
        <fullName evidence="3">Hypervirulence associated protein TUDOR domain-containing protein</fullName>
    </recommendedName>
</protein>
<organism evidence="1 2">
    <name type="scientific">Natronoglomus mannanivorans</name>
    <dbReference type="NCBI Taxonomy" id="2979990"/>
    <lineage>
        <taxon>Archaea</taxon>
        <taxon>Methanobacteriati</taxon>
        <taxon>Methanobacteriota</taxon>
        <taxon>Stenosarchaea group</taxon>
        <taxon>Halobacteria</taxon>
        <taxon>Halobacteriales</taxon>
        <taxon>Natrialbaceae</taxon>
        <taxon>Natronoglomus</taxon>
    </lineage>
</organism>
<evidence type="ECO:0008006" key="3">
    <source>
        <dbReference type="Google" id="ProtNLM"/>
    </source>
</evidence>
<gene>
    <name evidence="1" type="ORF">OB955_04900</name>
</gene>
<evidence type="ECO:0000313" key="1">
    <source>
        <dbReference type="EMBL" id="MCU4972072.1"/>
    </source>
</evidence>
<proteinExistence type="predicted"/>
<comment type="caution">
    <text evidence="1">The sequence shown here is derived from an EMBL/GenBank/DDBJ whole genome shotgun (WGS) entry which is preliminary data.</text>
</comment>
<evidence type="ECO:0000313" key="2">
    <source>
        <dbReference type="Proteomes" id="UP001320972"/>
    </source>
</evidence>
<dbReference type="RefSeq" id="WP_338007152.1">
    <property type="nucleotide sequence ID" value="NZ_JAOPKB010000002.1"/>
</dbReference>
<name>A0ABT2QAZ1_9EURY</name>
<sequence>MSEEFEQGDEVEVAYESKRSGNVVSRKGPVVQVPEENGTTVLFVETDENQLTGVKSEYAFSVSVTSESNTEDGSRTQRIVPLGRLESVHSR</sequence>
<accession>A0ABT2QAZ1</accession>
<keyword evidence="2" id="KW-1185">Reference proteome</keyword>
<reference evidence="1 2" key="1">
    <citation type="submission" date="2022-09" db="EMBL/GenBank/DDBJ databases">
        <title>Enrichment on poylsaccharides allowed isolation of novel metabolic and taxonomic groups of Haloarchaea.</title>
        <authorList>
            <person name="Sorokin D.Y."/>
            <person name="Elcheninov A.G."/>
            <person name="Khizhniak T.V."/>
            <person name="Kolganova T.V."/>
            <person name="Kublanov I.V."/>
        </authorList>
    </citation>
    <scope>NUCLEOTIDE SEQUENCE [LARGE SCALE GENOMIC DNA]</scope>
    <source>
        <strain evidence="1 2">AArc-m2/3/4</strain>
    </source>
</reference>
<dbReference type="EMBL" id="JAOPKB010000002">
    <property type="protein sequence ID" value="MCU4972072.1"/>
    <property type="molecule type" value="Genomic_DNA"/>
</dbReference>
<dbReference type="Proteomes" id="UP001320972">
    <property type="component" value="Unassembled WGS sequence"/>
</dbReference>